<keyword evidence="2" id="KW-0732">Signal</keyword>
<feature type="non-terminal residue" evidence="3">
    <location>
        <position position="109"/>
    </location>
</feature>
<name>A0A9W8I3Y5_9FUNG</name>
<feature type="chain" id="PRO_5040862040" evidence="2">
    <location>
        <begin position="20"/>
        <end position="109"/>
    </location>
</feature>
<reference evidence="3" key="1">
    <citation type="submission" date="2022-07" db="EMBL/GenBank/DDBJ databases">
        <title>Phylogenomic reconstructions and comparative analyses of Kickxellomycotina fungi.</title>
        <authorList>
            <person name="Reynolds N.K."/>
            <person name="Stajich J.E."/>
            <person name="Barry K."/>
            <person name="Grigoriev I.V."/>
            <person name="Crous P."/>
            <person name="Smith M.E."/>
        </authorList>
    </citation>
    <scope>NUCLEOTIDE SEQUENCE</scope>
    <source>
        <strain evidence="3">NRRL 1566</strain>
    </source>
</reference>
<proteinExistence type="predicted"/>
<comment type="caution">
    <text evidence="3">The sequence shown here is derived from an EMBL/GenBank/DDBJ whole genome shotgun (WGS) entry which is preliminary data.</text>
</comment>
<feature type="compositionally biased region" description="Polar residues" evidence="1">
    <location>
        <begin position="66"/>
        <end position="92"/>
    </location>
</feature>
<accession>A0A9W8I3Y5</accession>
<dbReference type="Proteomes" id="UP001139887">
    <property type="component" value="Unassembled WGS sequence"/>
</dbReference>
<organism evidence="3 4">
    <name type="scientific">Coemansia brasiliensis</name>
    <dbReference type="NCBI Taxonomy" id="2650707"/>
    <lineage>
        <taxon>Eukaryota</taxon>
        <taxon>Fungi</taxon>
        <taxon>Fungi incertae sedis</taxon>
        <taxon>Zoopagomycota</taxon>
        <taxon>Kickxellomycotina</taxon>
        <taxon>Kickxellomycetes</taxon>
        <taxon>Kickxellales</taxon>
        <taxon>Kickxellaceae</taxon>
        <taxon>Coemansia</taxon>
    </lineage>
</organism>
<dbReference type="OrthoDB" id="5560607at2759"/>
<sequence length="109" mass="11246">MIMRSIAIAGLAAFACVSAAPMYRRQMLPGSSVNGPTALSSPNINNGAQDEGMLKGDTSFAGAQIINPTGNDLTDVNQNTDLHDNVLQNPNFNVAKDTSGPAVVGNGNE</sequence>
<dbReference type="PROSITE" id="PS51257">
    <property type="entry name" value="PROKAR_LIPOPROTEIN"/>
    <property type="match status" value="1"/>
</dbReference>
<evidence type="ECO:0000256" key="1">
    <source>
        <dbReference type="SAM" id="MobiDB-lite"/>
    </source>
</evidence>
<feature type="region of interest" description="Disordered" evidence="1">
    <location>
        <begin position="27"/>
        <end position="109"/>
    </location>
</feature>
<gene>
    <name evidence="3" type="ORF">IWW36_005438</name>
</gene>
<dbReference type="AlphaFoldDB" id="A0A9W8I3Y5"/>
<feature type="signal peptide" evidence="2">
    <location>
        <begin position="1"/>
        <end position="19"/>
    </location>
</feature>
<keyword evidence="4" id="KW-1185">Reference proteome</keyword>
<protein>
    <submittedName>
        <fullName evidence="3">Uncharacterized protein</fullName>
    </submittedName>
</protein>
<evidence type="ECO:0000256" key="2">
    <source>
        <dbReference type="SAM" id="SignalP"/>
    </source>
</evidence>
<evidence type="ECO:0000313" key="4">
    <source>
        <dbReference type="Proteomes" id="UP001139887"/>
    </source>
</evidence>
<feature type="compositionally biased region" description="Polar residues" evidence="1">
    <location>
        <begin position="29"/>
        <end position="48"/>
    </location>
</feature>
<evidence type="ECO:0000313" key="3">
    <source>
        <dbReference type="EMBL" id="KAJ2843757.1"/>
    </source>
</evidence>
<dbReference type="EMBL" id="JANBUW010001303">
    <property type="protein sequence ID" value="KAJ2843757.1"/>
    <property type="molecule type" value="Genomic_DNA"/>
</dbReference>